<comment type="caution">
    <text evidence="1">The sequence shown here is derived from an EMBL/GenBank/DDBJ whole genome shotgun (WGS) entry which is preliminary data.</text>
</comment>
<evidence type="ECO:0008006" key="3">
    <source>
        <dbReference type="Google" id="ProtNLM"/>
    </source>
</evidence>
<evidence type="ECO:0000313" key="1">
    <source>
        <dbReference type="EMBL" id="RBL89235.1"/>
    </source>
</evidence>
<sequence length="349" mass="38349">MLFPLLACAEKGELTYKKVITKEFTVNAGASFNLSNKYGKVVFHAWNKNEIKAVVSVTGFGKNDQEAQEIAEMVEITTQQSSSAVSLTTVYNSSKSGSWFSFGGKKDSREYVNIDYDVYIPQSLSRLKVDNVFGDVIADKFSFPAELTMNYCSYDVRDAQDLTLRINFCDKGRIGKANKVVVKGNYSELRAEQLETLDVSSNYSNYTVTNLGDLKLSANYDNYKIQRVNSVAGHVTFSDTNLGEIVQDINMKITYGDLIIKKVVPGFKGADLVLTFSDLKVAVPRKLPLQLDILLVNGGLRTGGLELKNVVSNKTSTSLSYTAQAGNGSESSPRIKIKGTNADASLDTY</sequence>
<proteinExistence type="predicted"/>
<dbReference type="AlphaFoldDB" id="A0A365XUG7"/>
<dbReference type="EMBL" id="QFFJ01000002">
    <property type="protein sequence ID" value="RBL89235.1"/>
    <property type="molecule type" value="Genomic_DNA"/>
</dbReference>
<reference evidence="1 2" key="1">
    <citation type="submission" date="2018-05" db="EMBL/GenBank/DDBJ databases">
        <title>Chitinophaga sp. K3CV102501T nov., isolated from isolated from a monsoon evergreen broad-leaved forest soil.</title>
        <authorList>
            <person name="Lv Y."/>
        </authorList>
    </citation>
    <scope>NUCLEOTIDE SEQUENCE [LARGE SCALE GENOMIC DNA]</scope>
    <source>
        <strain evidence="1 2">GDMCC 1.1325</strain>
    </source>
</reference>
<organism evidence="1 2">
    <name type="scientific">Chitinophaga flava</name>
    <dbReference type="NCBI Taxonomy" id="2259036"/>
    <lineage>
        <taxon>Bacteria</taxon>
        <taxon>Pseudomonadati</taxon>
        <taxon>Bacteroidota</taxon>
        <taxon>Chitinophagia</taxon>
        <taxon>Chitinophagales</taxon>
        <taxon>Chitinophagaceae</taxon>
        <taxon>Chitinophaga</taxon>
    </lineage>
</organism>
<dbReference type="Proteomes" id="UP000253410">
    <property type="component" value="Unassembled WGS sequence"/>
</dbReference>
<name>A0A365XUG7_9BACT</name>
<protein>
    <recommendedName>
        <fullName evidence="3">Adhesin domain-containing protein</fullName>
    </recommendedName>
</protein>
<accession>A0A365XUG7</accession>
<keyword evidence="2" id="KW-1185">Reference proteome</keyword>
<gene>
    <name evidence="1" type="ORF">DF182_22175</name>
</gene>
<evidence type="ECO:0000313" key="2">
    <source>
        <dbReference type="Proteomes" id="UP000253410"/>
    </source>
</evidence>